<dbReference type="Pfam" id="PF09520">
    <property type="entry name" value="RE_TdeIII"/>
    <property type="match status" value="1"/>
</dbReference>
<gene>
    <name evidence="7" type="ORF">A2118_03200</name>
</gene>
<dbReference type="EC" id="3.1.21.4" evidence="6"/>
<evidence type="ECO:0000313" key="7">
    <source>
        <dbReference type="EMBL" id="OGG39666.1"/>
    </source>
</evidence>
<reference evidence="7 8" key="1">
    <citation type="journal article" date="2016" name="Nat. Commun.">
        <title>Thousands of microbial genomes shed light on interconnected biogeochemical processes in an aquifer system.</title>
        <authorList>
            <person name="Anantharaman K."/>
            <person name="Brown C.T."/>
            <person name="Hug L.A."/>
            <person name="Sharon I."/>
            <person name="Castelle C.J."/>
            <person name="Probst A.J."/>
            <person name="Thomas B.C."/>
            <person name="Singh A."/>
            <person name="Wilkins M.J."/>
            <person name="Karaoz U."/>
            <person name="Brodie E.L."/>
            <person name="Williams K.H."/>
            <person name="Hubbard S.S."/>
            <person name="Banfield J.F."/>
        </authorList>
    </citation>
    <scope>NUCLEOTIDE SEQUENCE [LARGE SCALE GENOMIC DNA]</scope>
</reference>
<protein>
    <recommendedName>
        <fullName evidence="6">type II site-specific deoxyribonuclease</fullName>
        <ecNumber evidence="6">3.1.21.4</ecNumber>
    </recommendedName>
</protein>
<comment type="caution">
    <text evidence="7">The sequence shown here is derived from an EMBL/GenBank/DDBJ whole genome shotgun (WGS) entry which is preliminary data.</text>
</comment>
<dbReference type="GO" id="GO:0003677">
    <property type="term" value="F:DNA binding"/>
    <property type="evidence" value="ECO:0007669"/>
    <property type="project" value="InterPro"/>
</dbReference>
<organism evidence="7 8">
    <name type="scientific">Candidatus Kaiserbacteria bacterium GWA2_50_9</name>
    <dbReference type="NCBI Taxonomy" id="1798474"/>
    <lineage>
        <taxon>Bacteria</taxon>
        <taxon>Candidatus Kaiseribacteriota</taxon>
    </lineage>
</organism>
<dbReference type="EMBL" id="MFKN01000044">
    <property type="protein sequence ID" value="OGG39666.1"/>
    <property type="molecule type" value="Genomic_DNA"/>
</dbReference>
<dbReference type="GO" id="GO:0009307">
    <property type="term" value="P:DNA restriction-modification system"/>
    <property type="evidence" value="ECO:0007669"/>
    <property type="project" value="InterPro"/>
</dbReference>
<evidence type="ECO:0000256" key="1">
    <source>
        <dbReference type="ARBA" id="ARBA00022722"/>
    </source>
</evidence>
<keyword evidence="2" id="KW-0680">Restriction system</keyword>
<comment type="catalytic activity">
    <reaction evidence="5">
        <text>Endonucleolytic cleavage of DNA to give specific double-stranded fragments with terminal 5'-phosphates.</text>
        <dbReference type="EC" id="3.1.21.4"/>
    </reaction>
</comment>
<dbReference type="AlphaFoldDB" id="A0A1F6BRW4"/>
<evidence type="ECO:0000256" key="4">
    <source>
        <dbReference type="ARBA" id="ARBA00022801"/>
    </source>
</evidence>
<dbReference type="InterPro" id="IPR019045">
    <property type="entry name" value="Restrct_endonuc_II_HinfI"/>
</dbReference>
<proteinExistence type="predicted"/>
<evidence type="ECO:0000313" key="8">
    <source>
        <dbReference type="Proteomes" id="UP000179014"/>
    </source>
</evidence>
<evidence type="ECO:0000256" key="3">
    <source>
        <dbReference type="ARBA" id="ARBA00022759"/>
    </source>
</evidence>
<evidence type="ECO:0000256" key="6">
    <source>
        <dbReference type="ARBA" id="ARBA00093790"/>
    </source>
</evidence>
<dbReference type="GO" id="GO:0009036">
    <property type="term" value="F:type II site-specific deoxyribonuclease activity"/>
    <property type="evidence" value="ECO:0007669"/>
    <property type="project" value="InterPro"/>
</dbReference>
<keyword evidence="3 7" id="KW-0255">Endonuclease</keyword>
<dbReference type="Proteomes" id="UP000179014">
    <property type="component" value="Unassembled WGS sequence"/>
</dbReference>
<evidence type="ECO:0000256" key="5">
    <source>
        <dbReference type="ARBA" id="ARBA00093760"/>
    </source>
</evidence>
<accession>A0A1F6BRW4</accession>
<evidence type="ECO:0000256" key="2">
    <source>
        <dbReference type="ARBA" id="ARBA00022747"/>
    </source>
</evidence>
<sequence length="260" mass="29656">MALSKKQVNSIEEVLKASLRNKFQNYKPEPASMPFHTRLLGKDRLALYSFIHSLNTNFGTSIFEPVGLALAQKNFKTASAQAIVGEHISSEAQIAIQKIIDGLTTANTNPDKEKEIEIIRKVCQQGVMIKVKLTRIDLMMESKDGGYFLFDIKTAKPNAGGFKEFKRTLLEWTAAFLANNPKAKVNTLIAIPYNPYEPEPYNRWTMRGMLDLDKELKVASEFWDFLAGKDTYKDLLDCFERVGIELRGEIDDYFKRFNKI</sequence>
<name>A0A1F6BRW4_9BACT</name>
<dbReference type="STRING" id="1798474.A2118_03200"/>
<keyword evidence="4" id="KW-0378">Hydrolase</keyword>
<keyword evidence="1" id="KW-0540">Nuclease</keyword>